<accession>A0A4R6KGD3</accession>
<reference evidence="2 3" key="1">
    <citation type="submission" date="2019-03" db="EMBL/GenBank/DDBJ databases">
        <title>Genomic Encyclopedia of Type Strains, Phase III (KMG-III): the genomes of soil and plant-associated and newly described type strains.</title>
        <authorList>
            <person name="Whitman W."/>
        </authorList>
    </citation>
    <scope>NUCLEOTIDE SEQUENCE [LARGE SCALE GENOMIC DNA]</scope>
    <source>
        <strain evidence="2 3">VKM Ac-2527</strain>
    </source>
</reference>
<sequence length="121" mass="12591">MITAISTVAIPVSDQDRAVDFYVGTLGFDKHLDAPLPQLGGRWIVVAPPGASTSLALIPASAETPVGTDTGIRFTTPDAASAHAALTAQGVTTSDLITWPGVPPMFTFQDPDANRLYLVEG</sequence>
<keyword evidence="2" id="KW-0223">Dioxygenase</keyword>
<evidence type="ECO:0000313" key="2">
    <source>
        <dbReference type="EMBL" id="TDO49863.1"/>
    </source>
</evidence>
<dbReference type="EMBL" id="SNWQ01000005">
    <property type="protein sequence ID" value="TDO49863.1"/>
    <property type="molecule type" value="Genomic_DNA"/>
</dbReference>
<keyword evidence="2" id="KW-0560">Oxidoreductase</keyword>
<dbReference type="OrthoDB" id="197463at2"/>
<dbReference type="GO" id="GO:0051213">
    <property type="term" value="F:dioxygenase activity"/>
    <property type="evidence" value="ECO:0007669"/>
    <property type="project" value="UniProtKB-KW"/>
</dbReference>
<dbReference type="PANTHER" id="PTHR36437:SF2">
    <property type="entry name" value="GLYOXALASE_BLEOMYCIN RESISTANCE PROTEIN_DIOXYGENASE"/>
    <property type="match status" value="1"/>
</dbReference>
<evidence type="ECO:0000259" key="1">
    <source>
        <dbReference type="PROSITE" id="PS51819"/>
    </source>
</evidence>
<protein>
    <submittedName>
        <fullName evidence="2">Catechol 2,3-dioxygenase-like lactoylglutathione lyase family enzyme</fullName>
    </submittedName>
</protein>
<proteinExistence type="predicted"/>
<dbReference type="InterPro" id="IPR037523">
    <property type="entry name" value="VOC_core"/>
</dbReference>
<feature type="domain" description="VOC" evidence="1">
    <location>
        <begin position="4"/>
        <end position="121"/>
    </location>
</feature>
<dbReference type="Pfam" id="PF00903">
    <property type="entry name" value="Glyoxalase"/>
    <property type="match status" value="1"/>
</dbReference>
<organism evidence="2 3">
    <name type="scientific">Kribbella caucasensis</name>
    <dbReference type="NCBI Taxonomy" id="2512215"/>
    <lineage>
        <taxon>Bacteria</taxon>
        <taxon>Bacillati</taxon>
        <taxon>Actinomycetota</taxon>
        <taxon>Actinomycetes</taxon>
        <taxon>Propionibacteriales</taxon>
        <taxon>Kribbellaceae</taxon>
        <taxon>Kribbella</taxon>
    </lineage>
</organism>
<dbReference type="RefSeq" id="WP_133800148.1">
    <property type="nucleotide sequence ID" value="NZ_SNWQ01000005.1"/>
</dbReference>
<dbReference type="GO" id="GO:0016829">
    <property type="term" value="F:lyase activity"/>
    <property type="evidence" value="ECO:0007669"/>
    <property type="project" value="UniProtKB-KW"/>
</dbReference>
<comment type="caution">
    <text evidence="2">The sequence shown here is derived from an EMBL/GenBank/DDBJ whole genome shotgun (WGS) entry which is preliminary data.</text>
</comment>
<keyword evidence="3" id="KW-1185">Reference proteome</keyword>
<dbReference type="InterPro" id="IPR004360">
    <property type="entry name" value="Glyas_Fos-R_dOase_dom"/>
</dbReference>
<gene>
    <name evidence="2" type="ORF">EV643_10591</name>
</gene>
<dbReference type="Gene3D" id="3.10.180.10">
    <property type="entry name" value="2,3-Dihydroxybiphenyl 1,2-Dioxygenase, domain 1"/>
    <property type="match status" value="1"/>
</dbReference>
<dbReference type="InterPro" id="IPR029068">
    <property type="entry name" value="Glyas_Bleomycin-R_OHBP_Dase"/>
</dbReference>
<dbReference type="AlphaFoldDB" id="A0A4R6KGD3"/>
<name>A0A4R6KGD3_9ACTN</name>
<dbReference type="PROSITE" id="PS51819">
    <property type="entry name" value="VOC"/>
    <property type="match status" value="1"/>
</dbReference>
<dbReference type="PANTHER" id="PTHR36437">
    <property type="entry name" value="GLYOXALASE/BLEOMYCIN RESISTANCE PROTEIN/DIOXYGENASE"/>
    <property type="match status" value="1"/>
</dbReference>
<keyword evidence="2" id="KW-0456">Lyase</keyword>
<dbReference type="SUPFAM" id="SSF54593">
    <property type="entry name" value="Glyoxalase/Bleomycin resistance protein/Dihydroxybiphenyl dioxygenase"/>
    <property type="match status" value="1"/>
</dbReference>
<dbReference type="Proteomes" id="UP000295388">
    <property type="component" value="Unassembled WGS sequence"/>
</dbReference>
<evidence type="ECO:0000313" key="3">
    <source>
        <dbReference type="Proteomes" id="UP000295388"/>
    </source>
</evidence>